<keyword evidence="4" id="KW-1185">Reference proteome</keyword>
<feature type="chain" id="PRO_5009917325" evidence="2">
    <location>
        <begin position="24"/>
        <end position="254"/>
    </location>
</feature>
<keyword evidence="1 2" id="KW-0732">Signal</keyword>
<gene>
    <name evidence="3" type="ORF">SAMN02745216_00750</name>
</gene>
<dbReference type="CDD" id="cd16325">
    <property type="entry name" value="LolA"/>
    <property type="match status" value="1"/>
</dbReference>
<organism evidence="3 4">
    <name type="scientific">Desulfatibacillum alkenivorans DSM 16219</name>
    <dbReference type="NCBI Taxonomy" id="1121393"/>
    <lineage>
        <taxon>Bacteria</taxon>
        <taxon>Pseudomonadati</taxon>
        <taxon>Thermodesulfobacteriota</taxon>
        <taxon>Desulfobacteria</taxon>
        <taxon>Desulfobacterales</taxon>
        <taxon>Desulfatibacillaceae</taxon>
        <taxon>Desulfatibacillum</taxon>
    </lineage>
</organism>
<dbReference type="InterPro" id="IPR029046">
    <property type="entry name" value="LolA/LolB/LppX"/>
</dbReference>
<dbReference type="Gene3D" id="2.50.20.10">
    <property type="entry name" value="Lipoprotein localisation LolA/LolB/LppX"/>
    <property type="match status" value="1"/>
</dbReference>
<dbReference type="SUPFAM" id="SSF89392">
    <property type="entry name" value="Prokaryotic lipoproteins and lipoprotein localization factors"/>
    <property type="match status" value="1"/>
</dbReference>
<name>A0A1M6F8D1_9BACT</name>
<dbReference type="AlphaFoldDB" id="A0A1M6F8D1"/>
<dbReference type="InterPro" id="IPR004564">
    <property type="entry name" value="OM_lipoprot_carrier_LolA-like"/>
</dbReference>
<dbReference type="STRING" id="1121393.SAMN02745216_00750"/>
<evidence type="ECO:0000256" key="2">
    <source>
        <dbReference type="SAM" id="SignalP"/>
    </source>
</evidence>
<accession>A0A1M6F8D1</accession>
<dbReference type="Proteomes" id="UP000183994">
    <property type="component" value="Unassembled WGS sequence"/>
</dbReference>
<evidence type="ECO:0000313" key="4">
    <source>
        <dbReference type="Proteomes" id="UP000183994"/>
    </source>
</evidence>
<dbReference type="PANTHER" id="PTHR35869">
    <property type="entry name" value="OUTER-MEMBRANE LIPOPROTEIN CARRIER PROTEIN"/>
    <property type="match status" value="1"/>
</dbReference>
<protein>
    <submittedName>
        <fullName evidence="3">Outer membrane lipoprotein carrier protein</fullName>
    </submittedName>
</protein>
<feature type="signal peptide" evidence="2">
    <location>
        <begin position="1"/>
        <end position="23"/>
    </location>
</feature>
<dbReference type="Pfam" id="PF03548">
    <property type="entry name" value="LolA"/>
    <property type="match status" value="1"/>
</dbReference>
<proteinExistence type="predicted"/>
<evidence type="ECO:0000313" key="3">
    <source>
        <dbReference type="EMBL" id="SHI94014.1"/>
    </source>
</evidence>
<keyword evidence="3" id="KW-0449">Lipoprotein</keyword>
<sequence length="254" mass="28452">MTPKPLKHLFIFFWVFLFAAVLAAPAWSEGAQGADDIETEDLREPSAVALPPVDEVLNKVQAHYGQKGFCSQFTQVATLTGMGIQDTASGYACFNYPDKMRWEYEVPEEQVIISDGKRLWVYRPLDNQVLVGDSKDYFGAGEGASFLTDVNILKSQFHVSWAEQAWQHSAGLQNAWALKLTPKKENPDFTVLYLLINRKTYSIFETASFNNFGDETRINFAEPDFSTPPKDSEFVLTIPEGVDVMEMSGAPEGE</sequence>
<dbReference type="PANTHER" id="PTHR35869:SF1">
    <property type="entry name" value="OUTER-MEMBRANE LIPOPROTEIN CARRIER PROTEIN"/>
    <property type="match status" value="1"/>
</dbReference>
<reference evidence="4" key="1">
    <citation type="submission" date="2016-11" db="EMBL/GenBank/DDBJ databases">
        <authorList>
            <person name="Varghese N."/>
            <person name="Submissions S."/>
        </authorList>
    </citation>
    <scope>NUCLEOTIDE SEQUENCE [LARGE SCALE GENOMIC DNA]</scope>
    <source>
        <strain evidence="4">DSM 16219</strain>
    </source>
</reference>
<dbReference type="RefSeq" id="WP_170868258.1">
    <property type="nucleotide sequence ID" value="NZ_FQZU01000003.1"/>
</dbReference>
<dbReference type="EMBL" id="FQZU01000003">
    <property type="protein sequence ID" value="SHI94014.1"/>
    <property type="molecule type" value="Genomic_DNA"/>
</dbReference>
<evidence type="ECO:0000256" key="1">
    <source>
        <dbReference type="ARBA" id="ARBA00022729"/>
    </source>
</evidence>